<dbReference type="AlphaFoldDB" id="A0AAE0YKW2"/>
<name>A0AAE0YKW2_9GAST</name>
<protein>
    <submittedName>
        <fullName evidence="1">Uncharacterized protein</fullName>
    </submittedName>
</protein>
<evidence type="ECO:0000313" key="1">
    <source>
        <dbReference type="EMBL" id="KAK3748242.1"/>
    </source>
</evidence>
<dbReference type="Proteomes" id="UP001283361">
    <property type="component" value="Unassembled WGS sequence"/>
</dbReference>
<organism evidence="1 2">
    <name type="scientific">Elysia crispata</name>
    <name type="common">lettuce slug</name>
    <dbReference type="NCBI Taxonomy" id="231223"/>
    <lineage>
        <taxon>Eukaryota</taxon>
        <taxon>Metazoa</taxon>
        <taxon>Spiralia</taxon>
        <taxon>Lophotrochozoa</taxon>
        <taxon>Mollusca</taxon>
        <taxon>Gastropoda</taxon>
        <taxon>Heterobranchia</taxon>
        <taxon>Euthyneura</taxon>
        <taxon>Panpulmonata</taxon>
        <taxon>Sacoglossa</taxon>
        <taxon>Placobranchoidea</taxon>
        <taxon>Plakobranchidae</taxon>
        <taxon>Elysia</taxon>
    </lineage>
</organism>
<dbReference type="EMBL" id="JAWDGP010006036">
    <property type="protein sequence ID" value="KAK3748242.1"/>
    <property type="molecule type" value="Genomic_DNA"/>
</dbReference>
<accession>A0AAE0YKW2</accession>
<reference evidence="1" key="1">
    <citation type="journal article" date="2023" name="G3 (Bethesda)">
        <title>A reference genome for the long-term kleptoplast-retaining sea slug Elysia crispata morphotype clarki.</title>
        <authorList>
            <person name="Eastman K.E."/>
            <person name="Pendleton A.L."/>
            <person name="Shaikh M.A."/>
            <person name="Suttiyut T."/>
            <person name="Ogas R."/>
            <person name="Tomko P."/>
            <person name="Gavelis G."/>
            <person name="Widhalm J.R."/>
            <person name="Wisecaver J.H."/>
        </authorList>
    </citation>
    <scope>NUCLEOTIDE SEQUENCE</scope>
    <source>
        <strain evidence="1">ECLA1</strain>
    </source>
</reference>
<sequence length="136" mass="14992">MAQFTPGCGVPTMTPLPFSISSQSRRRDTQPISLLLIFKALQILREDFVLHVGWEGLPHHNIIPPAHSCAPPPLPRGAKFGVCSTSSTRSGFSQQPWWLDPRAELHSGPTRFRAEIRLEEAGSRTWPTRADGAVIG</sequence>
<proteinExistence type="predicted"/>
<gene>
    <name evidence="1" type="ORF">RRG08_039495</name>
</gene>
<evidence type="ECO:0000313" key="2">
    <source>
        <dbReference type="Proteomes" id="UP001283361"/>
    </source>
</evidence>
<keyword evidence="2" id="KW-1185">Reference proteome</keyword>
<comment type="caution">
    <text evidence="1">The sequence shown here is derived from an EMBL/GenBank/DDBJ whole genome shotgun (WGS) entry which is preliminary data.</text>
</comment>